<proteinExistence type="inferred from homology"/>
<dbReference type="RefSeq" id="WP_306388757.1">
    <property type="nucleotide sequence ID" value="NZ_JAVCAP010000007.1"/>
</dbReference>
<dbReference type="Pfam" id="PF04361">
    <property type="entry name" value="DUF494"/>
    <property type="match status" value="1"/>
</dbReference>
<sequence>MLEVLIFIYQNYWDKHEATDLKETDEAIMAYELSQAGFNHQDILHAVDWVKDLRRSVQQPQYQHDPAAIRIFCDMERSKINDESLNFLSLLYRSDIISAYERDLIIDRAMVLPQETLSMEDIRWITMMVLWDDTRKQDYLFVEDALFNPQGISLQ</sequence>
<gene>
    <name evidence="1" type="primary">smg</name>
    <name evidence="2" type="ORF">Q9291_04185</name>
</gene>
<organism evidence="2 3">
    <name type="scientific">Methylophilus aquaticus</name>
    <dbReference type="NCBI Taxonomy" id="1971610"/>
    <lineage>
        <taxon>Bacteria</taxon>
        <taxon>Pseudomonadati</taxon>
        <taxon>Pseudomonadota</taxon>
        <taxon>Betaproteobacteria</taxon>
        <taxon>Nitrosomonadales</taxon>
        <taxon>Methylophilaceae</taxon>
        <taxon>Methylophilus</taxon>
    </lineage>
</organism>
<dbReference type="Proteomes" id="UP001225906">
    <property type="component" value="Unassembled WGS sequence"/>
</dbReference>
<protein>
    <recommendedName>
        <fullName evidence="1">Protein Smg homolog</fullName>
    </recommendedName>
</protein>
<reference evidence="3" key="1">
    <citation type="journal article" date="2019" name="Int. J. Syst. Evol. Microbiol.">
        <title>The Global Catalogue of Microorganisms (GCM) 10K type strain sequencing project: providing services to taxonomists for standard genome sequencing and annotation.</title>
        <authorList>
            <consortium name="The Broad Institute Genomics Platform"/>
            <consortium name="The Broad Institute Genome Sequencing Center for Infectious Disease"/>
            <person name="Wu L."/>
            <person name="Ma J."/>
        </authorList>
    </citation>
    <scope>NUCLEOTIDE SEQUENCE [LARGE SCALE GENOMIC DNA]</scope>
    <source>
        <strain evidence="3">VKM B-3159</strain>
    </source>
</reference>
<dbReference type="InterPro" id="IPR007456">
    <property type="entry name" value="Smg"/>
</dbReference>
<evidence type="ECO:0000256" key="1">
    <source>
        <dbReference type="HAMAP-Rule" id="MF_00598"/>
    </source>
</evidence>
<evidence type="ECO:0000313" key="2">
    <source>
        <dbReference type="EMBL" id="MDP8567041.1"/>
    </source>
</evidence>
<comment type="caution">
    <text evidence="2">The sequence shown here is derived from an EMBL/GenBank/DDBJ whole genome shotgun (WGS) entry which is preliminary data.</text>
</comment>
<keyword evidence="3" id="KW-1185">Reference proteome</keyword>
<dbReference type="HAMAP" id="MF_00598">
    <property type="entry name" value="Smg"/>
    <property type="match status" value="1"/>
</dbReference>
<evidence type="ECO:0000313" key="3">
    <source>
        <dbReference type="Proteomes" id="UP001225906"/>
    </source>
</evidence>
<dbReference type="PANTHER" id="PTHR38692:SF1">
    <property type="entry name" value="PROTEIN SMG"/>
    <property type="match status" value="1"/>
</dbReference>
<comment type="similarity">
    <text evidence="1">Belongs to the Smg family.</text>
</comment>
<dbReference type="PANTHER" id="PTHR38692">
    <property type="entry name" value="PROTEIN SMG"/>
    <property type="match status" value="1"/>
</dbReference>
<accession>A0ABT9JSE3</accession>
<dbReference type="EMBL" id="JAVCAP010000007">
    <property type="protein sequence ID" value="MDP8567041.1"/>
    <property type="molecule type" value="Genomic_DNA"/>
</dbReference>
<name>A0ABT9JSE3_9PROT</name>